<protein>
    <submittedName>
        <fullName evidence="1">Uncharacterized protein</fullName>
    </submittedName>
</protein>
<evidence type="ECO:0000313" key="1">
    <source>
        <dbReference type="EMBL" id="PJC22936.1"/>
    </source>
</evidence>
<dbReference type="EMBL" id="PFSK01000014">
    <property type="protein sequence ID" value="PJC22936.1"/>
    <property type="molecule type" value="Genomic_DNA"/>
</dbReference>
<organism evidence="1 2">
    <name type="scientific">candidate division WWE3 bacterium CG_4_9_14_0_2_um_filter_48_10</name>
    <dbReference type="NCBI Taxonomy" id="1975078"/>
    <lineage>
        <taxon>Bacteria</taxon>
        <taxon>Katanobacteria</taxon>
    </lineage>
</organism>
<evidence type="ECO:0000313" key="2">
    <source>
        <dbReference type="Proteomes" id="UP000228781"/>
    </source>
</evidence>
<sequence>MLPNNTAGLLTKTINFTGSQNEKSFVIKKAQYTGLFRCWLPGEDLNPRPSASPFLYCLIPVVNIRGLRGLGFLRTSASEPLLSSRFHPRAESPRLSTGLK</sequence>
<name>A0A2M8EJL4_UNCKA</name>
<gene>
    <name evidence="1" type="ORF">CO059_00965</name>
</gene>
<reference evidence="2" key="1">
    <citation type="submission" date="2017-09" db="EMBL/GenBank/DDBJ databases">
        <title>Depth-based differentiation of microbial function through sediment-hosted aquifers and enrichment of novel symbionts in the deep terrestrial subsurface.</title>
        <authorList>
            <person name="Probst A.J."/>
            <person name="Ladd B."/>
            <person name="Jarett J.K."/>
            <person name="Geller-Mcgrath D.E."/>
            <person name="Sieber C.M.K."/>
            <person name="Emerson J.B."/>
            <person name="Anantharaman K."/>
            <person name="Thomas B.C."/>
            <person name="Malmstrom R."/>
            <person name="Stieglmeier M."/>
            <person name="Klingl A."/>
            <person name="Woyke T."/>
            <person name="Ryan C.M."/>
            <person name="Banfield J.F."/>
        </authorList>
    </citation>
    <scope>NUCLEOTIDE SEQUENCE [LARGE SCALE GENOMIC DNA]</scope>
</reference>
<accession>A0A2M8EJL4</accession>
<dbReference type="AlphaFoldDB" id="A0A2M8EJL4"/>
<dbReference type="Proteomes" id="UP000228781">
    <property type="component" value="Unassembled WGS sequence"/>
</dbReference>
<proteinExistence type="predicted"/>
<comment type="caution">
    <text evidence="1">The sequence shown here is derived from an EMBL/GenBank/DDBJ whole genome shotgun (WGS) entry which is preliminary data.</text>
</comment>